<evidence type="ECO:0000256" key="1">
    <source>
        <dbReference type="SAM" id="MobiDB-lite"/>
    </source>
</evidence>
<feature type="region of interest" description="Disordered" evidence="1">
    <location>
        <begin position="1"/>
        <end position="22"/>
    </location>
</feature>
<dbReference type="InterPro" id="IPR040655">
    <property type="entry name" value="TIAM1_CC-Ex"/>
</dbReference>
<dbReference type="PROSITE" id="PS50003">
    <property type="entry name" value="PH_DOMAIN"/>
    <property type="match status" value="1"/>
</dbReference>
<protein>
    <recommendedName>
        <fullName evidence="2">PH domain-containing protein</fullName>
    </recommendedName>
</protein>
<dbReference type="PANTHER" id="PTHR46001:SF3">
    <property type="entry name" value="PROTEIN STILL LIFE, ISOFORM SIF TYPE 1"/>
    <property type="match status" value="1"/>
</dbReference>
<reference evidence="3" key="1">
    <citation type="submission" date="2025-05" db="UniProtKB">
        <authorList>
            <consortium name="Ensembl"/>
        </authorList>
    </citation>
    <scope>IDENTIFICATION</scope>
</reference>
<dbReference type="GO" id="GO:0005085">
    <property type="term" value="F:guanyl-nucleotide exchange factor activity"/>
    <property type="evidence" value="ECO:0007669"/>
    <property type="project" value="InterPro"/>
</dbReference>
<dbReference type="AlphaFoldDB" id="A0A8C4Q5R6"/>
<proteinExistence type="predicted"/>
<dbReference type="SMART" id="SM00233">
    <property type="entry name" value="PH"/>
    <property type="match status" value="1"/>
</dbReference>
<keyword evidence="4" id="KW-1185">Reference proteome</keyword>
<dbReference type="InterPro" id="IPR011993">
    <property type="entry name" value="PH-like_dom_sf"/>
</dbReference>
<dbReference type="Proteomes" id="UP000694388">
    <property type="component" value="Unplaced"/>
</dbReference>
<dbReference type="GeneTree" id="ENSGT00940000157012"/>
<feature type="domain" description="PH" evidence="2">
    <location>
        <begin position="282"/>
        <end position="391"/>
    </location>
</feature>
<accession>A0A8C4Q5R6</accession>
<evidence type="ECO:0000313" key="3">
    <source>
        <dbReference type="Ensembl" id="ENSEBUP00000010467.1"/>
    </source>
</evidence>
<dbReference type="InterPro" id="IPR001849">
    <property type="entry name" value="PH_domain"/>
</dbReference>
<evidence type="ECO:0000259" key="2">
    <source>
        <dbReference type="PROSITE" id="PS50003"/>
    </source>
</evidence>
<dbReference type="Gene3D" id="2.30.29.30">
    <property type="entry name" value="Pleckstrin-homology domain (PH domain)/Phosphotyrosine-binding domain (PTB)"/>
    <property type="match status" value="1"/>
</dbReference>
<evidence type="ECO:0000313" key="4">
    <source>
        <dbReference type="Proteomes" id="UP000694388"/>
    </source>
</evidence>
<dbReference type="InterPro" id="IPR043537">
    <property type="entry name" value="Tiam1/Tiam2/Sif"/>
</dbReference>
<dbReference type="Ensembl" id="ENSEBUT00000011035.1">
    <property type="protein sequence ID" value="ENSEBUP00000010487.1"/>
    <property type="gene ID" value="ENSEBUG00000006744.1"/>
</dbReference>
<dbReference type="GO" id="GO:0007264">
    <property type="term" value="P:small GTPase-mediated signal transduction"/>
    <property type="evidence" value="ECO:0007669"/>
    <property type="project" value="InterPro"/>
</dbReference>
<dbReference type="Gene3D" id="6.10.140.680">
    <property type="match status" value="1"/>
</dbReference>
<dbReference type="Pfam" id="PF18385">
    <property type="entry name" value="Tiam_CC_Ex"/>
    <property type="match status" value="1"/>
</dbReference>
<dbReference type="PANTHER" id="PTHR46001">
    <property type="entry name" value="TIAM (MAMMALIAN TUMOR INVASION AND METASTASIS FACTOR) HOMOLOG"/>
    <property type="match status" value="1"/>
</dbReference>
<organism evidence="3 4">
    <name type="scientific">Eptatretus burgeri</name>
    <name type="common">Inshore hagfish</name>
    <dbReference type="NCBI Taxonomy" id="7764"/>
    <lineage>
        <taxon>Eukaryota</taxon>
        <taxon>Metazoa</taxon>
        <taxon>Chordata</taxon>
        <taxon>Craniata</taxon>
        <taxon>Vertebrata</taxon>
        <taxon>Cyclostomata</taxon>
        <taxon>Myxini</taxon>
        <taxon>Myxiniformes</taxon>
        <taxon>Myxinidae</taxon>
        <taxon>Eptatretinae</taxon>
        <taxon>Eptatretus</taxon>
    </lineage>
</organism>
<name>A0A8C4Q5R6_EPTBU</name>
<dbReference type="SUPFAM" id="SSF50729">
    <property type="entry name" value="PH domain-like"/>
    <property type="match status" value="1"/>
</dbReference>
<feature type="region of interest" description="Disordered" evidence="1">
    <location>
        <begin position="160"/>
        <end position="193"/>
    </location>
</feature>
<dbReference type="Ensembl" id="ENSEBUT00000011015.1">
    <property type="protein sequence ID" value="ENSEBUP00000010467.1"/>
    <property type="gene ID" value="ENSEBUG00000006744.1"/>
</dbReference>
<sequence>MGNRESSFQYEAGPAGLTRSGQTTSLHHANMHRRPTVMSHGNLRRHRASVGSQLIPRLNSNAQAVYYKHATSPGAVELCPGIPTLVSCDAQYKERVTLPRSNRPSKEQGITELCANAVPRSVPDVVIAAADDGAGCKSWGTGKRLIQGRLPSQSCMAPSTSIGWRGSDAGEPSPVPPTEGSDGADSGIANTGEPENVLDIMPPPPPSQLAWNLSSRGWLDDHSLGLYRSSTWSKGGSDSRDYLSDWGEDGDAPCLLGDCTIPSESGESITEVVADCRVPRGGVRKTGWLWFKHLLHCKGRKVEIVPRRKWRRSWIVLRGCSLQFFERRPEGSEEPKFVLGVSEALVQACPEHPRREFVLCLSNNVGNVIIFQAGSQTELETWITAIHSACASRFASRCAASMRPAVLDMFEETGSLKDMSLGPHSALRIEVCELKRQIELDEKMKNEAMLKLEEVCDRLSRKAILEQVSQWEQNLERLGLDVFRLRCYLASLEGLEPPNPKAALTLATRSKKESMHRLRLASVSCLHALVCRFILSLCILLFPLHRYSTTNSHAA</sequence>
<dbReference type="Pfam" id="PF00169">
    <property type="entry name" value="PH"/>
    <property type="match status" value="1"/>
</dbReference>